<keyword evidence="3" id="KW-1185">Reference proteome</keyword>
<evidence type="ECO:0000313" key="3">
    <source>
        <dbReference type="Proteomes" id="UP001501676"/>
    </source>
</evidence>
<proteinExistence type="predicted"/>
<gene>
    <name evidence="2" type="ORF">GCM10020369_15880</name>
</gene>
<sequence>MDSDAALAQLLAVQQGLILRRQARDLGLTDRAIAWRIAQGDWRRVFPGLYATFAGAPTEEQRLIAATLYGGPGTQITGVAALRWHGLRYLPDEPWVHVLKPGGCWKDSRGFVVVTRTKRPDSYPVLRPAFEVCSLARAGADAARAGYSRRDVRAFLAEMVQRRRVTLEQLDAELRNGAVRGSKLLRRVLDEVRDGVGSAPEAELRELTGRSRILPPIRWNPVLVAADGTPLPSPDGWIEEVGLALEMDSDEFHTSLDDLRRTRDRHNRLATCGILTLHFSPWEIRHEPRRVLATIEAAYRGRPAGFTGVLLATAL</sequence>
<organism evidence="2 3">
    <name type="scientific">Cryptosporangium minutisporangium</name>
    <dbReference type="NCBI Taxonomy" id="113569"/>
    <lineage>
        <taxon>Bacteria</taxon>
        <taxon>Bacillati</taxon>
        <taxon>Actinomycetota</taxon>
        <taxon>Actinomycetes</taxon>
        <taxon>Cryptosporangiales</taxon>
        <taxon>Cryptosporangiaceae</taxon>
        <taxon>Cryptosporangium</taxon>
    </lineage>
</organism>
<name>A0ABP6STG1_9ACTN</name>
<dbReference type="InterPro" id="IPR025159">
    <property type="entry name" value="AbiEi_N"/>
</dbReference>
<accession>A0ABP6STG1</accession>
<feature type="domain" description="AbiEi antitoxin N-terminal" evidence="1">
    <location>
        <begin position="7"/>
        <end position="51"/>
    </location>
</feature>
<reference evidence="3" key="1">
    <citation type="journal article" date="2019" name="Int. J. Syst. Evol. Microbiol.">
        <title>The Global Catalogue of Microorganisms (GCM) 10K type strain sequencing project: providing services to taxonomists for standard genome sequencing and annotation.</title>
        <authorList>
            <consortium name="The Broad Institute Genomics Platform"/>
            <consortium name="The Broad Institute Genome Sequencing Center for Infectious Disease"/>
            <person name="Wu L."/>
            <person name="Ma J."/>
        </authorList>
    </citation>
    <scope>NUCLEOTIDE SEQUENCE [LARGE SCALE GENOMIC DNA]</scope>
    <source>
        <strain evidence="3">JCM 9458</strain>
    </source>
</reference>
<comment type="caution">
    <text evidence="2">The sequence shown here is derived from an EMBL/GenBank/DDBJ whole genome shotgun (WGS) entry which is preliminary data.</text>
</comment>
<evidence type="ECO:0000259" key="1">
    <source>
        <dbReference type="Pfam" id="PF13338"/>
    </source>
</evidence>
<protein>
    <recommendedName>
        <fullName evidence="1">AbiEi antitoxin N-terminal domain-containing protein</fullName>
    </recommendedName>
</protein>
<dbReference type="EMBL" id="BAAAYN010000009">
    <property type="protein sequence ID" value="GAA3384795.1"/>
    <property type="molecule type" value="Genomic_DNA"/>
</dbReference>
<evidence type="ECO:0000313" key="2">
    <source>
        <dbReference type="EMBL" id="GAA3384795.1"/>
    </source>
</evidence>
<dbReference type="Proteomes" id="UP001501676">
    <property type="component" value="Unassembled WGS sequence"/>
</dbReference>
<dbReference type="RefSeq" id="WP_345727343.1">
    <property type="nucleotide sequence ID" value="NZ_BAAAYN010000009.1"/>
</dbReference>
<dbReference type="Pfam" id="PF13338">
    <property type="entry name" value="AbiEi_4"/>
    <property type="match status" value="1"/>
</dbReference>